<keyword evidence="13" id="KW-1185">Reference proteome</keyword>
<dbReference type="Pfam" id="PF01467">
    <property type="entry name" value="CTP_transf_like"/>
    <property type="match status" value="1"/>
</dbReference>
<dbReference type="Proteomes" id="UP001153404">
    <property type="component" value="Unassembled WGS sequence"/>
</dbReference>
<evidence type="ECO:0000256" key="8">
    <source>
        <dbReference type="ARBA" id="ARBA00023027"/>
    </source>
</evidence>
<evidence type="ECO:0000313" key="12">
    <source>
        <dbReference type="EMBL" id="MDG0812070.1"/>
    </source>
</evidence>
<evidence type="ECO:0000313" key="13">
    <source>
        <dbReference type="Proteomes" id="UP001153404"/>
    </source>
</evidence>
<comment type="caution">
    <text evidence="12">The sequence shown here is derived from an EMBL/GenBank/DDBJ whole genome shotgun (WGS) entry which is preliminary data.</text>
</comment>
<evidence type="ECO:0000256" key="4">
    <source>
        <dbReference type="ARBA" id="ARBA00022679"/>
    </source>
</evidence>
<keyword evidence="8 10" id="KW-0520">NAD</keyword>
<dbReference type="RefSeq" id="WP_277535169.1">
    <property type="nucleotide sequence ID" value="NZ_JAPDIA010000008.1"/>
</dbReference>
<dbReference type="SUPFAM" id="SSF52374">
    <property type="entry name" value="Nucleotidylyl transferase"/>
    <property type="match status" value="1"/>
</dbReference>
<dbReference type="NCBIfam" id="TIGR00125">
    <property type="entry name" value="cyt_tran_rel"/>
    <property type="match status" value="1"/>
</dbReference>
<evidence type="ECO:0000259" key="11">
    <source>
        <dbReference type="Pfam" id="PF01467"/>
    </source>
</evidence>
<dbReference type="CDD" id="cd02165">
    <property type="entry name" value="NMNAT"/>
    <property type="match status" value="1"/>
</dbReference>
<comment type="similarity">
    <text evidence="10">Belongs to the NadD family.</text>
</comment>
<dbReference type="NCBIfam" id="TIGR00482">
    <property type="entry name" value="nicotinate (nicotinamide) nucleotide adenylyltransferase"/>
    <property type="match status" value="1"/>
</dbReference>
<proteinExistence type="inferred from homology"/>
<keyword evidence="7 10" id="KW-0067">ATP-binding</keyword>
<evidence type="ECO:0000256" key="3">
    <source>
        <dbReference type="ARBA" id="ARBA00022642"/>
    </source>
</evidence>
<protein>
    <recommendedName>
        <fullName evidence="10">Probable nicotinate-nucleotide adenylyltransferase</fullName>
        <ecNumber evidence="10">2.7.7.18</ecNumber>
    </recommendedName>
    <alternativeName>
        <fullName evidence="10">Deamido-NAD(+) diphosphorylase</fullName>
    </alternativeName>
    <alternativeName>
        <fullName evidence="10">Deamido-NAD(+) pyrophosphorylase</fullName>
    </alternativeName>
    <alternativeName>
        <fullName evidence="10">Nicotinate mononucleotide adenylyltransferase</fullName>
        <shortName evidence="10">NaMN adenylyltransferase</shortName>
    </alternativeName>
</protein>
<evidence type="ECO:0000256" key="9">
    <source>
        <dbReference type="ARBA" id="ARBA00048721"/>
    </source>
</evidence>
<dbReference type="InterPro" id="IPR004821">
    <property type="entry name" value="Cyt_trans-like"/>
</dbReference>
<dbReference type="Gene3D" id="3.40.50.620">
    <property type="entry name" value="HUPs"/>
    <property type="match status" value="1"/>
</dbReference>
<evidence type="ECO:0000256" key="10">
    <source>
        <dbReference type="HAMAP-Rule" id="MF_00244"/>
    </source>
</evidence>
<dbReference type="GO" id="GO:0005524">
    <property type="term" value="F:ATP binding"/>
    <property type="evidence" value="ECO:0007669"/>
    <property type="project" value="UniProtKB-KW"/>
</dbReference>
<dbReference type="GO" id="GO:0004515">
    <property type="term" value="F:nicotinate-nucleotide adenylyltransferase activity"/>
    <property type="evidence" value="ECO:0007669"/>
    <property type="project" value="UniProtKB-UniRule"/>
</dbReference>
<dbReference type="AlphaFoldDB" id="A0A9X4KVT8"/>
<reference evidence="12" key="1">
    <citation type="submission" date="2022-10" db="EMBL/GenBank/DDBJ databases">
        <title>Comparative genomic analysis of Cohnella hashimotonis sp. nov., isolated from the International Space Station.</title>
        <authorList>
            <person name="Simpson A."/>
            <person name="Venkateswaran K."/>
        </authorList>
    </citation>
    <scope>NUCLEOTIDE SEQUENCE</scope>
    <source>
        <strain evidence="12">DSM 28161</strain>
    </source>
</reference>
<dbReference type="PANTHER" id="PTHR39321">
    <property type="entry name" value="NICOTINATE-NUCLEOTIDE ADENYLYLTRANSFERASE-RELATED"/>
    <property type="match status" value="1"/>
</dbReference>
<dbReference type="HAMAP" id="MF_00244">
    <property type="entry name" value="NaMN_adenylyltr"/>
    <property type="match status" value="1"/>
</dbReference>
<sequence>MRRIGLMGGTFDPVHIGHLLAAEAAREAADLSEVWFIPTSVPVHKPQPGASGAQRRALVETAIAEHPSFRVEAAELDRQGASYTIDTVLELRERYPDVSFYWIVGSDMRDDLPHWRRIEELAELVVFIALERPGAAGEVAVAEPALPDYLRGRIVRGEMPGIGISSTDIRRRCAEGRTIRYMVPERVRTEIERMGLYGSRTID</sequence>
<dbReference type="PANTHER" id="PTHR39321:SF3">
    <property type="entry name" value="PHOSPHOPANTETHEINE ADENYLYLTRANSFERASE"/>
    <property type="match status" value="1"/>
</dbReference>
<keyword evidence="5 10" id="KW-0548">Nucleotidyltransferase</keyword>
<keyword evidence="6 10" id="KW-0547">Nucleotide-binding</keyword>
<comment type="function">
    <text evidence="1 10">Catalyzes the reversible adenylation of nicotinate mononucleotide (NaMN) to nicotinic acid adenine dinucleotide (NaAD).</text>
</comment>
<dbReference type="InterPro" id="IPR014729">
    <property type="entry name" value="Rossmann-like_a/b/a_fold"/>
</dbReference>
<dbReference type="EMBL" id="JAPDIA010000008">
    <property type="protein sequence ID" value="MDG0812070.1"/>
    <property type="molecule type" value="Genomic_DNA"/>
</dbReference>
<dbReference type="InterPro" id="IPR005248">
    <property type="entry name" value="NadD/NMNAT"/>
</dbReference>
<evidence type="ECO:0000256" key="5">
    <source>
        <dbReference type="ARBA" id="ARBA00022695"/>
    </source>
</evidence>
<gene>
    <name evidence="10 12" type="primary">nadD</name>
    <name evidence="12" type="ORF">OMP40_23935</name>
</gene>
<keyword evidence="4 10" id="KW-0808">Transferase</keyword>
<name>A0A9X4KVT8_9BACL</name>
<comment type="catalytic activity">
    <reaction evidence="9 10">
        <text>nicotinate beta-D-ribonucleotide + ATP + H(+) = deamido-NAD(+) + diphosphate</text>
        <dbReference type="Rhea" id="RHEA:22860"/>
        <dbReference type="ChEBI" id="CHEBI:15378"/>
        <dbReference type="ChEBI" id="CHEBI:30616"/>
        <dbReference type="ChEBI" id="CHEBI:33019"/>
        <dbReference type="ChEBI" id="CHEBI:57502"/>
        <dbReference type="ChEBI" id="CHEBI:58437"/>
        <dbReference type="EC" id="2.7.7.18"/>
    </reaction>
</comment>
<organism evidence="12 13">
    <name type="scientific">Cohnella rhizosphaerae</name>
    <dbReference type="NCBI Taxonomy" id="1457232"/>
    <lineage>
        <taxon>Bacteria</taxon>
        <taxon>Bacillati</taxon>
        <taxon>Bacillota</taxon>
        <taxon>Bacilli</taxon>
        <taxon>Bacillales</taxon>
        <taxon>Paenibacillaceae</taxon>
        <taxon>Cohnella</taxon>
    </lineage>
</organism>
<dbReference type="NCBIfam" id="NF000840">
    <property type="entry name" value="PRK00071.1-3"/>
    <property type="match status" value="1"/>
</dbReference>
<comment type="pathway">
    <text evidence="2 10">Cofactor biosynthesis; NAD(+) biosynthesis; deamido-NAD(+) from nicotinate D-ribonucleotide: step 1/1.</text>
</comment>
<dbReference type="EC" id="2.7.7.18" evidence="10"/>
<evidence type="ECO:0000256" key="2">
    <source>
        <dbReference type="ARBA" id="ARBA00005019"/>
    </source>
</evidence>
<keyword evidence="3 10" id="KW-0662">Pyridine nucleotide biosynthesis</keyword>
<dbReference type="GO" id="GO:0009435">
    <property type="term" value="P:NAD+ biosynthetic process"/>
    <property type="evidence" value="ECO:0007669"/>
    <property type="project" value="UniProtKB-UniRule"/>
</dbReference>
<evidence type="ECO:0000256" key="1">
    <source>
        <dbReference type="ARBA" id="ARBA00002324"/>
    </source>
</evidence>
<evidence type="ECO:0000256" key="7">
    <source>
        <dbReference type="ARBA" id="ARBA00022840"/>
    </source>
</evidence>
<feature type="domain" description="Cytidyltransferase-like" evidence="11">
    <location>
        <begin position="6"/>
        <end position="172"/>
    </location>
</feature>
<evidence type="ECO:0000256" key="6">
    <source>
        <dbReference type="ARBA" id="ARBA00022741"/>
    </source>
</evidence>
<accession>A0A9X4KVT8</accession>